<gene>
    <name evidence="1" type="ORF">RSE6_10371</name>
</gene>
<evidence type="ECO:0000313" key="2">
    <source>
        <dbReference type="Proteomes" id="UP000177625"/>
    </source>
</evidence>
<dbReference type="EMBL" id="FJVC01000382">
    <property type="protein sequence ID" value="CZT49512.1"/>
    <property type="molecule type" value="Genomic_DNA"/>
</dbReference>
<proteinExistence type="predicted"/>
<organism evidence="1 2">
    <name type="scientific">Rhynchosporium secalis</name>
    <name type="common">Barley scald fungus</name>
    <dbReference type="NCBI Taxonomy" id="38038"/>
    <lineage>
        <taxon>Eukaryota</taxon>
        <taxon>Fungi</taxon>
        <taxon>Dikarya</taxon>
        <taxon>Ascomycota</taxon>
        <taxon>Pezizomycotina</taxon>
        <taxon>Leotiomycetes</taxon>
        <taxon>Helotiales</taxon>
        <taxon>Ploettnerulaceae</taxon>
        <taxon>Rhynchosporium</taxon>
    </lineage>
</organism>
<protein>
    <submittedName>
        <fullName evidence="1">Uncharacterized protein</fullName>
    </submittedName>
</protein>
<reference evidence="2" key="1">
    <citation type="submission" date="2016-03" db="EMBL/GenBank/DDBJ databases">
        <authorList>
            <person name="Guldener U."/>
        </authorList>
    </citation>
    <scope>NUCLEOTIDE SEQUENCE [LARGE SCALE GENOMIC DNA]</scope>
</reference>
<dbReference type="AlphaFoldDB" id="A0A1E1MK88"/>
<name>A0A1E1MK88_RHYSE</name>
<accession>A0A1E1MK88</accession>
<dbReference type="Proteomes" id="UP000177625">
    <property type="component" value="Unassembled WGS sequence"/>
</dbReference>
<sequence>MHKIRKEFTANAVDLGPDEVFLDTPVRRLPPELILQIVDNMAASLSLRSKFYYSLLKRSKKIYQWMWYVQPASKFIVLLARRSIISQQIFLVPSTRVIPLPWNDDVEICPHFGSDPREKIFLHSVSNFHEQRKSKPTNKQGSICCDHFCIEFRVDFQSYGKAGNALFVTRWMDIGEGRDYDDHKFKIRFLSPWISPWNRVKADFGRGFQARFDLNAVRGERSVQESTSLRPEKKDVDISVREQNFVAMNGRLVLTPRYLVLRASEYERGEDAIYCMRSRYGEIFG</sequence>
<evidence type="ECO:0000313" key="1">
    <source>
        <dbReference type="EMBL" id="CZT49512.1"/>
    </source>
</evidence>
<keyword evidence="2" id="KW-1185">Reference proteome</keyword>